<comment type="caution">
    <text evidence="10">The sequence shown here is derived from an EMBL/GenBank/DDBJ whole genome shotgun (WGS) entry which is preliminary data.</text>
</comment>
<dbReference type="PANTHER" id="PTHR10871">
    <property type="entry name" value="30S RIBOSOMAL PROTEIN S13/40S RIBOSOMAL PROTEIN S18"/>
    <property type="match status" value="1"/>
</dbReference>
<dbReference type="Pfam" id="PF00416">
    <property type="entry name" value="Ribosomal_S13"/>
    <property type="match status" value="1"/>
</dbReference>
<dbReference type="PIRSF" id="PIRSF002134">
    <property type="entry name" value="Ribosomal_S13"/>
    <property type="match status" value="1"/>
</dbReference>
<evidence type="ECO:0000256" key="4">
    <source>
        <dbReference type="ARBA" id="ARBA00022980"/>
    </source>
</evidence>
<dbReference type="GO" id="GO:0005829">
    <property type="term" value="C:cytosol"/>
    <property type="evidence" value="ECO:0007669"/>
    <property type="project" value="TreeGrafter"/>
</dbReference>
<evidence type="ECO:0000256" key="6">
    <source>
        <dbReference type="ARBA" id="ARBA00035166"/>
    </source>
</evidence>
<dbReference type="InterPro" id="IPR019980">
    <property type="entry name" value="Ribosomal_uS13_bac-type"/>
</dbReference>
<evidence type="ECO:0000313" key="11">
    <source>
        <dbReference type="Proteomes" id="UP000230843"/>
    </source>
</evidence>
<accession>A0A2M7Z626</accession>
<dbReference type="GO" id="GO:0006412">
    <property type="term" value="P:translation"/>
    <property type="evidence" value="ECO:0007669"/>
    <property type="project" value="UniProtKB-UniRule"/>
</dbReference>
<proteinExistence type="inferred from homology"/>
<sequence>MRLSGVTIPKEKKVGVSLTYVYGIGATSAKKVLQSAGVDPETSVKDLTQEQEDAIRSIVEKSLITEGNLRRIVSSNIKRLKDIKSYRGSRHAKRLPVRGQRTKTNSRTVRGNVRNLATSGNKPVAQKT</sequence>
<evidence type="ECO:0000256" key="2">
    <source>
        <dbReference type="ARBA" id="ARBA00022730"/>
    </source>
</evidence>
<keyword evidence="7" id="KW-0820">tRNA-binding</keyword>
<gene>
    <name evidence="7" type="primary">rpsM</name>
    <name evidence="10" type="ORF">CO137_03475</name>
</gene>
<dbReference type="EMBL" id="PFVJ01000075">
    <property type="protein sequence ID" value="PJA89580.1"/>
    <property type="molecule type" value="Genomic_DNA"/>
</dbReference>
<dbReference type="Gene3D" id="1.10.8.50">
    <property type="match status" value="1"/>
</dbReference>
<dbReference type="PANTHER" id="PTHR10871:SF1">
    <property type="entry name" value="SMALL RIBOSOMAL SUBUNIT PROTEIN US13M"/>
    <property type="match status" value="1"/>
</dbReference>
<keyword evidence="2 7" id="KW-0699">rRNA-binding</keyword>
<dbReference type="FunFam" id="1.10.8.50:FF:000001">
    <property type="entry name" value="30S ribosomal protein S13"/>
    <property type="match status" value="1"/>
</dbReference>
<keyword evidence="5 7" id="KW-0687">Ribonucleoprotein</keyword>
<keyword evidence="3 7" id="KW-0694">RNA-binding</keyword>
<dbReference type="GO" id="GO:0015935">
    <property type="term" value="C:small ribosomal subunit"/>
    <property type="evidence" value="ECO:0007669"/>
    <property type="project" value="TreeGrafter"/>
</dbReference>
<comment type="subunit">
    <text evidence="7">Part of the 30S ribosomal subunit. Forms a loose heterodimer with protein S19. Forms two bridges to the 50S subunit in the 70S ribosome.</text>
</comment>
<dbReference type="AlphaFoldDB" id="A0A2M7Z626"/>
<reference evidence="11" key="1">
    <citation type="submission" date="2017-09" db="EMBL/GenBank/DDBJ databases">
        <title>Depth-based differentiation of microbial function through sediment-hosted aquifers and enrichment of novel symbionts in the deep terrestrial subsurface.</title>
        <authorList>
            <person name="Probst A.J."/>
            <person name="Ladd B."/>
            <person name="Jarett J.K."/>
            <person name="Geller-Mcgrath D.E."/>
            <person name="Sieber C.M.K."/>
            <person name="Emerson J.B."/>
            <person name="Anantharaman K."/>
            <person name="Thomas B.C."/>
            <person name="Malmstrom R."/>
            <person name="Stieglmeier M."/>
            <person name="Klingl A."/>
            <person name="Woyke T."/>
            <person name="Ryan C.M."/>
            <person name="Banfield J.F."/>
        </authorList>
    </citation>
    <scope>NUCLEOTIDE SEQUENCE [LARGE SCALE GENOMIC DNA]</scope>
</reference>
<keyword evidence="4 7" id="KW-0689">Ribosomal protein</keyword>
<protein>
    <recommendedName>
        <fullName evidence="6 7">Small ribosomal subunit protein uS13</fullName>
    </recommendedName>
</protein>
<dbReference type="GO" id="GO:0000049">
    <property type="term" value="F:tRNA binding"/>
    <property type="evidence" value="ECO:0007669"/>
    <property type="project" value="UniProtKB-UniRule"/>
</dbReference>
<dbReference type="NCBIfam" id="TIGR03631">
    <property type="entry name" value="uS13_bact"/>
    <property type="match status" value="1"/>
</dbReference>
<evidence type="ECO:0000256" key="1">
    <source>
        <dbReference type="ARBA" id="ARBA00008080"/>
    </source>
</evidence>
<name>A0A2M7Z626_9BACT</name>
<evidence type="ECO:0000256" key="7">
    <source>
        <dbReference type="HAMAP-Rule" id="MF_01315"/>
    </source>
</evidence>
<dbReference type="Gene3D" id="4.10.910.10">
    <property type="entry name" value="30s ribosomal protein s13, domain 2"/>
    <property type="match status" value="1"/>
</dbReference>
<dbReference type="Proteomes" id="UP000230843">
    <property type="component" value="Unassembled WGS sequence"/>
</dbReference>
<evidence type="ECO:0000256" key="8">
    <source>
        <dbReference type="RuleBase" id="RU003830"/>
    </source>
</evidence>
<dbReference type="PROSITE" id="PS50159">
    <property type="entry name" value="RIBOSOMAL_S13_2"/>
    <property type="match status" value="1"/>
</dbReference>
<evidence type="ECO:0000313" key="10">
    <source>
        <dbReference type="EMBL" id="PJA89580.1"/>
    </source>
</evidence>
<evidence type="ECO:0000256" key="5">
    <source>
        <dbReference type="ARBA" id="ARBA00023274"/>
    </source>
</evidence>
<dbReference type="SUPFAM" id="SSF46946">
    <property type="entry name" value="S13-like H2TH domain"/>
    <property type="match status" value="1"/>
</dbReference>
<dbReference type="GO" id="GO:0003735">
    <property type="term" value="F:structural constituent of ribosome"/>
    <property type="evidence" value="ECO:0007669"/>
    <property type="project" value="InterPro"/>
</dbReference>
<dbReference type="GO" id="GO:0019843">
    <property type="term" value="F:rRNA binding"/>
    <property type="evidence" value="ECO:0007669"/>
    <property type="project" value="UniProtKB-UniRule"/>
</dbReference>
<comment type="similarity">
    <text evidence="1 7 8">Belongs to the universal ribosomal protein uS13 family.</text>
</comment>
<feature type="region of interest" description="Disordered" evidence="9">
    <location>
        <begin position="88"/>
        <end position="108"/>
    </location>
</feature>
<organism evidence="10 11">
    <name type="scientific">Candidatus Magasanikbacteria bacterium CG_4_9_14_3_um_filter_32_9</name>
    <dbReference type="NCBI Taxonomy" id="1974644"/>
    <lineage>
        <taxon>Bacteria</taxon>
        <taxon>Candidatus Magasanikiibacteriota</taxon>
    </lineage>
</organism>
<dbReference type="InterPro" id="IPR027437">
    <property type="entry name" value="Rbsml_uS13_C"/>
</dbReference>
<dbReference type="HAMAP" id="MF_01315">
    <property type="entry name" value="Ribosomal_uS13"/>
    <property type="match status" value="1"/>
</dbReference>
<evidence type="ECO:0000256" key="3">
    <source>
        <dbReference type="ARBA" id="ARBA00022884"/>
    </source>
</evidence>
<evidence type="ECO:0000256" key="9">
    <source>
        <dbReference type="SAM" id="MobiDB-lite"/>
    </source>
</evidence>
<dbReference type="InterPro" id="IPR010979">
    <property type="entry name" value="Ribosomal_uS13-like_H2TH"/>
</dbReference>
<comment type="function">
    <text evidence="7">Located at the top of the head of the 30S subunit, it contacts several helices of the 16S rRNA. In the 70S ribosome it contacts the 23S rRNA (bridge B1a) and protein L5 of the 50S subunit (bridge B1b), connecting the 2 subunits; these bridges are implicated in subunit movement. Contacts the tRNAs in the A and P-sites.</text>
</comment>
<dbReference type="InterPro" id="IPR001892">
    <property type="entry name" value="Ribosomal_uS13"/>
</dbReference>